<accession>A0A2D6YFN4</accession>
<organism evidence="1 2">
    <name type="scientific">SAR324 cluster bacterium</name>
    <dbReference type="NCBI Taxonomy" id="2024889"/>
    <lineage>
        <taxon>Bacteria</taxon>
        <taxon>Deltaproteobacteria</taxon>
        <taxon>SAR324 cluster</taxon>
    </lineage>
</organism>
<evidence type="ECO:0000313" key="2">
    <source>
        <dbReference type="Proteomes" id="UP000226525"/>
    </source>
</evidence>
<comment type="caution">
    <text evidence="1">The sequence shown here is derived from an EMBL/GenBank/DDBJ whole genome shotgun (WGS) entry which is preliminary data.</text>
</comment>
<gene>
    <name evidence="1" type="ORF">CMN54_00775</name>
</gene>
<evidence type="ECO:0000313" key="1">
    <source>
        <dbReference type="EMBL" id="MAH61987.1"/>
    </source>
</evidence>
<sequence length="101" mass="11173">MEKLILLNSIQMAEFAAKGCLRFDGLINESLNTEFLDLFPVDIGLNDKHVNKLIPNCKPGELLSNAFPINHPISKILDNPVVAGTLKSLMGTNPIFDHHHV</sequence>
<reference evidence="2" key="1">
    <citation type="submission" date="2017-09" db="EMBL/GenBank/DDBJ databases">
        <title>The Reconstruction of 2,631 Draft Metagenome-Assembled Genomes from the Global Oceans.</title>
        <authorList>
            <person name="Tully B.J."/>
            <person name="Graham E.D."/>
            <person name="Heidelberg J.F."/>
        </authorList>
    </citation>
    <scope>NUCLEOTIDE SEQUENCE [LARGE SCALE GENOMIC DNA]</scope>
</reference>
<dbReference type="AlphaFoldDB" id="A0A2D6YFN4"/>
<dbReference type="EMBL" id="NZEX01000007">
    <property type="protein sequence ID" value="MAH61987.1"/>
    <property type="molecule type" value="Genomic_DNA"/>
</dbReference>
<dbReference type="Proteomes" id="UP000226525">
    <property type="component" value="Unassembled WGS sequence"/>
</dbReference>
<proteinExistence type="predicted"/>
<name>A0A2D6YFN4_9DELT</name>
<protein>
    <submittedName>
        <fullName evidence="1">Uncharacterized protein</fullName>
    </submittedName>
</protein>
<feature type="non-terminal residue" evidence="1">
    <location>
        <position position="101"/>
    </location>
</feature>